<gene>
    <name evidence="1" type="ORF">MILVUS5_LOCUS22145</name>
</gene>
<sequence>MEVGIPCNLKTLSKNTSFTLVSLSEMSPNEISSVTVACGSLLCPICDHDGEDDLYVFFGCIAAQDSWQAACPEMVPHNDEYQPESVADRIFAICNKEDSGTVGRVATLLWCGVFGIIEMNKCGMKTSAPQIRCDYSNMLFP</sequence>
<dbReference type="Proteomes" id="UP001177021">
    <property type="component" value="Unassembled WGS sequence"/>
</dbReference>
<evidence type="ECO:0000313" key="2">
    <source>
        <dbReference type="Proteomes" id="UP001177021"/>
    </source>
</evidence>
<dbReference type="EMBL" id="CASHSV030000206">
    <property type="protein sequence ID" value="CAJ2655149.1"/>
    <property type="molecule type" value="Genomic_DNA"/>
</dbReference>
<comment type="caution">
    <text evidence="1">The sequence shown here is derived from an EMBL/GenBank/DDBJ whole genome shotgun (WGS) entry which is preliminary data.</text>
</comment>
<organism evidence="1 2">
    <name type="scientific">Trifolium pratense</name>
    <name type="common">Red clover</name>
    <dbReference type="NCBI Taxonomy" id="57577"/>
    <lineage>
        <taxon>Eukaryota</taxon>
        <taxon>Viridiplantae</taxon>
        <taxon>Streptophyta</taxon>
        <taxon>Embryophyta</taxon>
        <taxon>Tracheophyta</taxon>
        <taxon>Spermatophyta</taxon>
        <taxon>Magnoliopsida</taxon>
        <taxon>eudicotyledons</taxon>
        <taxon>Gunneridae</taxon>
        <taxon>Pentapetalae</taxon>
        <taxon>rosids</taxon>
        <taxon>fabids</taxon>
        <taxon>Fabales</taxon>
        <taxon>Fabaceae</taxon>
        <taxon>Papilionoideae</taxon>
        <taxon>50 kb inversion clade</taxon>
        <taxon>NPAAA clade</taxon>
        <taxon>Hologalegina</taxon>
        <taxon>IRL clade</taxon>
        <taxon>Trifolieae</taxon>
        <taxon>Trifolium</taxon>
    </lineage>
</organism>
<name>A0ACB0KFP2_TRIPR</name>
<evidence type="ECO:0000313" key="1">
    <source>
        <dbReference type="EMBL" id="CAJ2655149.1"/>
    </source>
</evidence>
<protein>
    <submittedName>
        <fullName evidence="1">Uncharacterized protein</fullName>
    </submittedName>
</protein>
<accession>A0ACB0KFP2</accession>
<proteinExistence type="predicted"/>
<reference evidence="1" key="1">
    <citation type="submission" date="2023-10" db="EMBL/GenBank/DDBJ databases">
        <authorList>
            <person name="Rodriguez Cubillos JULIANA M."/>
            <person name="De Vega J."/>
        </authorList>
    </citation>
    <scope>NUCLEOTIDE SEQUENCE</scope>
</reference>
<keyword evidence="2" id="KW-1185">Reference proteome</keyword>